<accession>A0A9W7FMZ8</accession>
<dbReference type="Gene3D" id="1.25.40.10">
    <property type="entry name" value="Tetratricopeptide repeat domain"/>
    <property type="match status" value="1"/>
</dbReference>
<evidence type="ECO:0000313" key="4">
    <source>
        <dbReference type="Proteomes" id="UP001165122"/>
    </source>
</evidence>
<dbReference type="PANTHER" id="PTHR45641:SF19">
    <property type="entry name" value="NEPHROCYSTIN-3"/>
    <property type="match status" value="1"/>
</dbReference>
<dbReference type="Proteomes" id="UP001165122">
    <property type="component" value="Unassembled WGS sequence"/>
</dbReference>
<dbReference type="EMBL" id="BRXW01000222">
    <property type="protein sequence ID" value="GMI14965.1"/>
    <property type="molecule type" value="Genomic_DNA"/>
</dbReference>
<comment type="caution">
    <text evidence="3">The sequence shown here is derived from an EMBL/GenBank/DDBJ whole genome shotgun (WGS) entry which is preliminary data.</text>
</comment>
<dbReference type="Pfam" id="PF13374">
    <property type="entry name" value="TPR_10"/>
    <property type="match status" value="1"/>
</dbReference>
<sequence>MMVALGEEHVVTMETLNHLGAKLNYNGEYEAAKKVWEGNLVVQETVFGEVHKTTLDSMMNLGSIYVKINPDKALEVYERASKGYEILLEKNHPSRLMALTNLAECWMRRFDLDKAVELYQTALVAYEAQFGPDYRQCSFCAVNICRILRCYKKKDFGAGGEVWRRSGEGVQ</sequence>
<dbReference type="PANTHER" id="PTHR45641">
    <property type="entry name" value="TETRATRICOPEPTIDE REPEAT PROTEIN (AFU_ORTHOLOGUE AFUA_6G03870)"/>
    <property type="match status" value="1"/>
</dbReference>
<dbReference type="OrthoDB" id="626167at2759"/>
<dbReference type="Pfam" id="PF13424">
    <property type="entry name" value="TPR_12"/>
    <property type="match status" value="1"/>
</dbReference>
<keyword evidence="4" id="KW-1185">Reference proteome</keyword>
<proteinExistence type="predicted"/>
<reference evidence="4" key="1">
    <citation type="journal article" date="2023" name="Commun. Biol.">
        <title>Genome analysis of Parmales, the sister group of diatoms, reveals the evolutionary specialization of diatoms from phago-mixotrophs to photoautotrophs.</title>
        <authorList>
            <person name="Ban H."/>
            <person name="Sato S."/>
            <person name="Yoshikawa S."/>
            <person name="Yamada K."/>
            <person name="Nakamura Y."/>
            <person name="Ichinomiya M."/>
            <person name="Sato N."/>
            <person name="Blanc-Mathieu R."/>
            <person name="Endo H."/>
            <person name="Kuwata A."/>
            <person name="Ogata H."/>
        </authorList>
    </citation>
    <scope>NUCLEOTIDE SEQUENCE [LARGE SCALE GENOMIC DNA]</scope>
    <source>
        <strain evidence="4">NIES 3700</strain>
    </source>
</reference>
<gene>
    <name evidence="3" type="ORF">TrLO_g10421</name>
</gene>
<evidence type="ECO:0000313" key="3">
    <source>
        <dbReference type="EMBL" id="GMI14965.1"/>
    </source>
</evidence>
<organism evidence="3 4">
    <name type="scientific">Triparma laevis f. longispina</name>
    <dbReference type="NCBI Taxonomy" id="1714387"/>
    <lineage>
        <taxon>Eukaryota</taxon>
        <taxon>Sar</taxon>
        <taxon>Stramenopiles</taxon>
        <taxon>Ochrophyta</taxon>
        <taxon>Bolidophyceae</taxon>
        <taxon>Parmales</taxon>
        <taxon>Triparmaceae</taxon>
        <taxon>Triparma</taxon>
    </lineage>
</organism>
<dbReference type="InterPro" id="IPR011990">
    <property type="entry name" value="TPR-like_helical_dom_sf"/>
</dbReference>
<dbReference type="AlphaFoldDB" id="A0A9W7FMZ8"/>
<keyword evidence="2" id="KW-0802">TPR repeat</keyword>
<evidence type="ECO:0000256" key="2">
    <source>
        <dbReference type="ARBA" id="ARBA00022803"/>
    </source>
</evidence>
<dbReference type="SUPFAM" id="SSF48452">
    <property type="entry name" value="TPR-like"/>
    <property type="match status" value="1"/>
</dbReference>
<evidence type="ECO:0000256" key="1">
    <source>
        <dbReference type="ARBA" id="ARBA00022737"/>
    </source>
</evidence>
<name>A0A9W7FMZ8_9STRA</name>
<keyword evidence="1" id="KW-0677">Repeat</keyword>
<protein>
    <submittedName>
        <fullName evidence="3">Uncharacterized protein</fullName>
    </submittedName>
</protein>